<feature type="domain" description="Glycosyltransferase 2-like" evidence="2">
    <location>
        <begin position="5"/>
        <end position="122"/>
    </location>
</feature>
<organism evidence="3 4">
    <name type="scientific">Neptunitalea chrysea</name>
    <dbReference type="NCBI Taxonomy" id="1647581"/>
    <lineage>
        <taxon>Bacteria</taxon>
        <taxon>Pseudomonadati</taxon>
        <taxon>Bacteroidota</taxon>
        <taxon>Flavobacteriia</taxon>
        <taxon>Flavobacteriales</taxon>
        <taxon>Flavobacteriaceae</taxon>
        <taxon>Neptunitalea</taxon>
    </lineage>
</organism>
<dbReference type="AlphaFoldDB" id="A0A9W6B8J2"/>
<dbReference type="InterPro" id="IPR029044">
    <property type="entry name" value="Nucleotide-diphossugar_trans"/>
</dbReference>
<gene>
    <name evidence="3" type="ORF">NBRC110019_26030</name>
</gene>
<dbReference type="InterPro" id="IPR001173">
    <property type="entry name" value="Glyco_trans_2-like"/>
</dbReference>
<dbReference type="Pfam" id="PF00535">
    <property type="entry name" value="Glycos_transf_2"/>
    <property type="match status" value="1"/>
</dbReference>
<keyword evidence="4" id="KW-1185">Reference proteome</keyword>
<evidence type="ECO:0000259" key="2">
    <source>
        <dbReference type="Pfam" id="PF00535"/>
    </source>
</evidence>
<dbReference type="CDD" id="cd02511">
    <property type="entry name" value="Beta4Glucosyltransferase"/>
    <property type="match status" value="1"/>
</dbReference>
<protein>
    <submittedName>
        <fullName evidence="3">Alpha-L-glycero-D-manno-heptose beta-1,4-glucosyltransferase</fullName>
    </submittedName>
</protein>
<evidence type="ECO:0000313" key="3">
    <source>
        <dbReference type="EMBL" id="GLB53562.1"/>
    </source>
</evidence>
<reference evidence="3" key="1">
    <citation type="submission" date="2022-07" db="EMBL/GenBank/DDBJ databases">
        <title>Taxonomy of Novel Oxalotrophic and Methylotrophic Bacteria.</title>
        <authorList>
            <person name="Sahin N."/>
            <person name="Tani A."/>
        </authorList>
    </citation>
    <scope>NUCLEOTIDE SEQUENCE</scope>
    <source>
        <strain evidence="3">AM327</strain>
    </source>
</reference>
<dbReference type="RefSeq" id="WP_281755616.1">
    <property type="nucleotide sequence ID" value="NZ_BRVP01000019.1"/>
</dbReference>
<accession>A0A9W6B8J2</accession>
<dbReference type="SUPFAM" id="SSF53448">
    <property type="entry name" value="Nucleotide-diphospho-sugar transferases"/>
    <property type="match status" value="1"/>
</dbReference>
<comment type="similarity">
    <text evidence="1">Belongs to the glycosyltransferase 2 family. WaaE/KdtX subfamily.</text>
</comment>
<comment type="caution">
    <text evidence="3">The sequence shown here is derived from an EMBL/GenBank/DDBJ whole genome shotgun (WGS) entry which is preliminary data.</text>
</comment>
<proteinExistence type="inferred from homology"/>
<dbReference type="PANTHER" id="PTHR43630">
    <property type="entry name" value="POLY-BETA-1,6-N-ACETYL-D-GLUCOSAMINE SYNTHASE"/>
    <property type="match status" value="1"/>
</dbReference>
<name>A0A9W6B8J2_9FLAO</name>
<dbReference type="Proteomes" id="UP001143545">
    <property type="component" value="Unassembled WGS sequence"/>
</dbReference>
<dbReference type="Gene3D" id="3.90.550.10">
    <property type="entry name" value="Spore Coat Polysaccharide Biosynthesis Protein SpsA, Chain A"/>
    <property type="match status" value="1"/>
</dbReference>
<dbReference type="PANTHER" id="PTHR43630:SF2">
    <property type="entry name" value="GLYCOSYLTRANSFERASE"/>
    <property type="match status" value="1"/>
</dbReference>
<evidence type="ECO:0000256" key="1">
    <source>
        <dbReference type="ARBA" id="ARBA00038494"/>
    </source>
</evidence>
<evidence type="ECO:0000313" key="4">
    <source>
        <dbReference type="Proteomes" id="UP001143545"/>
    </source>
</evidence>
<sequence length="252" mass="29712">MHKLSAVLITLNEINCIDPCIDSISFADEIIVVDSYSTDGTWEYLNTHDKVKASQRVFKNYTDQKSNALSLTSHNWVLFVDADEIITEESKNEILSVLKNPKADAYYIFRKFIMNNKPLKYCGFQTDKQLRLFDKRKAHFAPDRLVHEHLVTIGSSRILTHKLDHHFYKSYNDYSRRILFYGQLKGLELYRKNKKPNLFLRIIKPSFKFFYMFFVRFGILDGSRGFTIAKINAKGVLERYKHLKKLIKEHKN</sequence>
<dbReference type="EMBL" id="BRVP01000019">
    <property type="protein sequence ID" value="GLB53562.1"/>
    <property type="molecule type" value="Genomic_DNA"/>
</dbReference>